<evidence type="ECO:0000259" key="12">
    <source>
        <dbReference type="PROSITE" id="PS50929"/>
    </source>
</evidence>
<dbReference type="FunFam" id="1.20.1560.10:FF:000055">
    <property type="entry name" value="ABC multidrug transporter (Eurofung)"/>
    <property type="match status" value="1"/>
</dbReference>
<evidence type="ECO:0000259" key="11">
    <source>
        <dbReference type="PROSITE" id="PS50893"/>
    </source>
</evidence>
<dbReference type="GO" id="GO:0016020">
    <property type="term" value="C:membrane"/>
    <property type="evidence" value="ECO:0007669"/>
    <property type="project" value="UniProtKB-SubCell"/>
</dbReference>
<dbReference type="Gene3D" id="3.40.50.300">
    <property type="entry name" value="P-loop containing nucleotide triphosphate hydrolases"/>
    <property type="match status" value="2"/>
</dbReference>
<dbReference type="PROSITE" id="PS00211">
    <property type="entry name" value="ABC_TRANSPORTER_1"/>
    <property type="match status" value="2"/>
</dbReference>
<feature type="transmembrane region" description="Helical" evidence="10">
    <location>
        <begin position="892"/>
        <end position="913"/>
    </location>
</feature>
<evidence type="ECO:0000256" key="3">
    <source>
        <dbReference type="ARBA" id="ARBA00022692"/>
    </source>
</evidence>
<feature type="transmembrane region" description="Helical" evidence="10">
    <location>
        <begin position="998"/>
        <end position="1021"/>
    </location>
</feature>
<keyword evidence="4" id="KW-0547">Nucleotide-binding</keyword>
<sequence>MAASCSPAADNAFGPVLSCPATFDFTLLFEQSILSIGPSALFLILVAWRIWVLYPESIKTVTNNAYWRKLAVAICLVGLQVASVVLWARHNIIRTAIPAISLALVDALSITFLSAIEHNRSLRPSSLLSLYLFLSIGFDAVQVRTLFIRNYPSSLAALSAATVALKLLLLALEAQTKRRYLKAAHRDTPPESTSGIFARTIFWWLNRLFLAGFRKLLTVEDLFPTDEDLRSGPLRRKIRTAWEKYQSSHTRSLIFATAISLRWAVLRTIFPRLCLIGFSYAQTFFIQRAIEHLHKPDTQLTRNEGYGLIGAAALIYGGIAISTVHYKHQLFRMITMFRGAAVALIYDHTLVLHDGACTESAAVTLMSTDIDMIARSLEQASEMWARLVEIAIGIWLLERQLAAVCVAPILVILLCTSVQMYMATFMPARQKVWVGAIQRRVGMISTALRSMKSVKMLGLSETLATTLQGQRERELNLSKDFRWLIVWLNVVASLPQMCASLVTFAAFVIRAKVDHSQPLSTVQAFTSLAIISLITSPALQLLSSIPAVTAASGAFDRIHKFLTSPALRTLPPGRELRYEHDDGKYGAHVHGSEVQLEIMAPKLDSDQAIVSIAGAYIRPVSGSDFCLESIHLEVKMGTVTMVIGPVGCGKTTLLKAVLGEISCEQGTVTRARSDAAYCSQAPWLQNTTIQNNICGYSDLDLDWYKEVLRACALEPDISRMPHGDQSIVGSGALKLSGGQKQRLALARAIYSRKLFLVLDDPLSAVDSKTTQFVIESLFGTNGLCRRIGAAAIMATHSDQSLSLADDVVVLGSSGRIERQGPVRSLGLASQLIPDIIETESESSTVQPDSEDKSPSTKKVETLTVDDIADISRRTGDVAVYTYYLKAIGWRHTLVACVIIIIHTFSSTFPQVWLELFTDDNGKDTAQFIGIYVLLAVAASGSQGLMIWQIMIKIVLKSGLELHRILVQTVTNAPMHFYAEVDSGVVLNRFSQDMTLVDAVLPTMAFGTVLSVAQCFAQVALISLGSSYMGITIIPCLLALYGAQKVYLRTSRQLRFLDLEARSPLYTWFVESLEGLSTIRGLGWQRSFMTECLHRLDDSQKPYYLLYCIQRWLNVVLDLVVAVLAVILIALATSLRGSTDPGKLGVCLTAIMAFSQTLQDLVSSWTSLETSLGAIARTRSFEMKTPSEHQADETFIPPQSWPVHGDIDIVSLSVSYDGVTRALENINLNIKAGEKVVISGRTGSGKSTLFAALLRLLNTQTGTISIDGFDISTIPRNIVRSRIIAIPQDPFILPGPIRSNLDPSGRSTDAALISALEKANLLAVVTSRGGLDTELTLSSMSHGEQRLFALAVALLRKWNRDNDGSRRGGILIMDEATSGTDAETDGLIQTIIEEEFTGYTVLHISHRPDMVRGVNRVVELEKGRVIS</sequence>
<keyword evidence="2" id="KW-0813">Transport</keyword>
<dbReference type="InterPro" id="IPR050173">
    <property type="entry name" value="ABC_transporter_C-like"/>
</dbReference>
<dbReference type="GO" id="GO:0140359">
    <property type="term" value="F:ABC-type transporter activity"/>
    <property type="evidence" value="ECO:0007669"/>
    <property type="project" value="InterPro"/>
</dbReference>
<proteinExistence type="predicted"/>
<feature type="transmembrane region" description="Helical" evidence="10">
    <location>
        <begin position="95"/>
        <end position="116"/>
    </location>
</feature>
<feature type="transmembrane region" description="Helical" evidence="10">
    <location>
        <begin position="401"/>
        <end position="422"/>
    </location>
</feature>
<dbReference type="GO" id="GO:0016887">
    <property type="term" value="F:ATP hydrolysis activity"/>
    <property type="evidence" value="ECO:0007669"/>
    <property type="project" value="InterPro"/>
</dbReference>
<dbReference type="OrthoDB" id="6500128at2759"/>
<dbReference type="FunFam" id="1.20.1560.10:FF:000066">
    <property type="entry name" value="ABC multidrug transporter (Eurofung)"/>
    <property type="match status" value="1"/>
</dbReference>
<evidence type="ECO:0000313" key="13">
    <source>
        <dbReference type="EMBL" id="PYI07043.1"/>
    </source>
</evidence>
<dbReference type="InterPro" id="IPR056227">
    <property type="entry name" value="TMD0_ABC"/>
</dbReference>
<dbReference type="PROSITE" id="PS50893">
    <property type="entry name" value="ABC_TRANSPORTER_2"/>
    <property type="match status" value="2"/>
</dbReference>
<dbReference type="PANTHER" id="PTHR24223:SF399">
    <property type="entry name" value="ABC TRANSPORTER ATNG"/>
    <property type="match status" value="1"/>
</dbReference>
<protein>
    <recommendedName>
        <fullName evidence="15">P-loop containing nucleoside triphosphate hydrolase protein</fullName>
    </recommendedName>
</protein>
<dbReference type="Pfam" id="PF00005">
    <property type="entry name" value="ABC_tran"/>
    <property type="match status" value="2"/>
</dbReference>
<dbReference type="InterPro" id="IPR003593">
    <property type="entry name" value="AAA+_ATPase"/>
</dbReference>
<gene>
    <name evidence="13" type="ORF">BO78DRAFT_342397</name>
</gene>
<dbReference type="InterPro" id="IPR036640">
    <property type="entry name" value="ABC1_TM_sf"/>
</dbReference>
<feature type="transmembrane region" description="Helical" evidence="10">
    <location>
        <begin position="306"/>
        <end position="326"/>
    </location>
</feature>
<feature type="domain" description="ABC transporter" evidence="11">
    <location>
        <begin position="1206"/>
        <end position="1425"/>
    </location>
</feature>
<keyword evidence="6 10" id="KW-1133">Transmembrane helix</keyword>
<feature type="region of interest" description="Disordered" evidence="9">
    <location>
        <begin position="839"/>
        <end position="858"/>
    </location>
</feature>
<feature type="transmembrane region" description="Helical" evidence="10">
    <location>
        <begin position="66"/>
        <end position="89"/>
    </location>
</feature>
<feature type="transmembrane region" description="Helical" evidence="10">
    <location>
        <begin position="33"/>
        <end position="54"/>
    </location>
</feature>
<dbReference type="Proteomes" id="UP000248423">
    <property type="component" value="Unassembled WGS sequence"/>
</dbReference>
<dbReference type="Gene3D" id="1.20.1560.10">
    <property type="entry name" value="ABC transporter type 1, transmembrane domain"/>
    <property type="match status" value="2"/>
</dbReference>
<evidence type="ECO:0000313" key="14">
    <source>
        <dbReference type="Proteomes" id="UP000248423"/>
    </source>
</evidence>
<evidence type="ECO:0000256" key="5">
    <source>
        <dbReference type="ARBA" id="ARBA00022840"/>
    </source>
</evidence>
<accession>A0A319FI72</accession>
<evidence type="ECO:0000256" key="4">
    <source>
        <dbReference type="ARBA" id="ARBA00022741"/>
    </source>
</evidence>
<feature type="domain" description="ABC transporter" evidence="11">
    <location>
        <begin position="610"/>
        <end position="838"/>
    </location>
</feature>
<dbReference type="PROSITE" id="PS50929">
    <property type="entry name" value="ABC_TM1F"/>
    <property type="match status" value="2"/>
</dbReference>
<keyword evidence="3 10" id="KW-0812">Transmembrane</keyword>
<dbReference type="STRING" id="1448318.A0A319FI72"/>
<dbReference type="InterPro" id="IPR027417">
    <property type="entry name" value="P-loop_NTPase"/>
</dbReference>
<dbReference type="SUPFAM" id="SSF52540">
    <property type="entry name" value="P-loop containing nucleoside triphosphate hydrolases"/>
    <property type="match status" value="2"/>
</dbReference>
<feature type="transmembrane region" description="Helical" evidence="10">
    <location>
        <begin position="484"/>
        <end position="509"/>
    </location>
</feature>
<reference evidence="13 14" key="1">
    <citation type="submission" date="2018-02" db="EMBL/GenBank/DDBJ databases">
        <title>The genomes of Aspergillus section Nigri reveals drivers in fungal speciation.</title>
        <authorList>
            <consortium name="DOE Joint Genome Institute"/>
            <person name="Vesth T.C."/>
            <person name="Nybo J."/>
            <person name="Theobald S."/>
            <person name="Brandl J."/>
            <person name="Frisvad J.C."/>
            <person name="Nielsen K.F."/>
            <person name="Lyhne E.K."/>
            <person name="Kogle M.E."/>
            <person name="Kuo A."/>
            <person name="Riley R."/>
            <person name="Clum A."/>
            <person name="Nolan M."/>
            <person name="Lipzen A."/>
            <person name="Salamov A."/>
            <person name="Henrissat B."/>
            <person name="Wiebenga A."/>
            <person name="De vries R.P."/>
            <person name="Grigoriev I.V."/>
            <person name="Mortensen U.H."/>
            <person name="Andersen M.R."/>
            <person name="Baker S.E."/>
        </authorList>
    </citation>
    <scope>NUCLEOTIDE SEQUENCE [LARGE SCALE GENOMIC DNA]</scope>
    <source>
        <strain evidence="13 14">CBS 121057</strain>
    </source>
</reference>
<dbReference type="InterPro" id="IPR011527">
    <property type="entry name" value="ABC1_TM_dom"/>
</dbReference>
<dbReference type="CDD" id="cd18580">
    <property type="entry name" value="ABC_6TM_ABCC_D2"/>
    <property type="match status" value="1"/>
</dbReference>
<evidence type="ECO:0000256" key="1">
    <source>
        <dbReference type="ARBA" id="ARBA00004141"/>
    </source>
</evidence>
<feature type="transmembrane region" description="Helical" evidence="10">
    <location>
        <begin position="154"/>
        <end position="172"/>
    </location>
</feature>
<dbReference type="InterPro" id="IPR044746">
    <property type="entry name" value="ABCC_6TM_D1"/>
</dbReference>
<organism evidence="13 14">
    <name type="scientific">Aspergillus sclerotiicarbonarius (strain CBS 121057 / IBT 28362)</name>
    <dbReference type="NCBI Taxonomy" id="1448318"/>
    <lineage>
        <taxon>Eukaryota</taxon>
        <taxon>Fungi</taxon>
        <taxon>Dikarya</taxon>
        <taxon>Ascomycota</taxon>
        <taxon>Pezizomycotina</taxon>
        <taxon>Eurotiomycetes</taxon>
        <taxon>Eurotiomycetidae</taxon>
        <taxon>Eurotiales</taxon>
        <taxon>Aspergillaceae</taxon>
        <taxon>Aspergillus</taxon>
        <taxon>Aspergillus subgen. Circumdati</taxon>
    </lineage>
</organism>
<dbReference type="Pfam" id="PF00664">
    <property type="entry name" value="ABC_membrane"/>
    <property type="match status" value="2"/>
</dbReference>
<feature type="domain" description="ABC transmembrane type-1" evidence="12">
    <location>
        <begin position="273"/>
        <end position="550"/>
    </location>
</feature>
<evidence type="ECO:0000256" key="9">
    <source>
        <dbReference type="SAM" id="MobiDB-lite"/>
    </source>
</evidence>
<dbReference type="InterPro" id="IPR017871">
    <property type="entry name" value="ABC_transporter-like_CS"/>
</dbReference>
<feature type="transmembrane region" description="Helical" evidence="10">
    <location>
        <begin position="1027"/>
        <end position="1047"/>
    </location>
</feature>
<evidence type="ECO:0000256" key="8">
    <source>
        <dbReference type="ARBA" id="ARBA00023180"/>
    </source>
</evidence>
<evidence type="ECO:0000256" key="2">
    <source>
        <dbReference type="ARBA" id="ARBA00022448"/>
    </source>
</evidence>
<dbReference type="EMBL" id="KZ826345">
    <property type="protein sequence ID" value="PYI07043.1"/>
    <property type="molecule type" value="Genomic_DNA"/>
</dbReference>
<keyword evidence="14" id="KW-1185">Reference proteome</keyword>
<feature type="transmembrane region" description="Helical" evidence="10">
    <location>
        <begin position="925"/>
        <end position="947"/>
    </location>
</feature>
<dbReference type="InterPro" id="IPR044726">
    <property type="entry name" value="ABCC_6TM_D2"/>
</dbReference>
<feature type="domain" description="ABC transmembrane type-1" evidence="12">
    <location>
        <begin position="892"/>
        <end position="1169"/>
    </location>
</feature>
<dbReference type="CDD" id="cd03250">
    <property type="entry name" value="ABCC_MRP_domain1"/>
    <property type="match status" value="1"/>
</dbReference>
<feature type="compositionally biased region" description="Basic and acidic residues" evidence="9">
    <location>
        <begin position="849"/>
        <end position="858"/>
    </location>
</feature>
<dbReference type="InterPro" id="IPR003439">
    <property type="entry name" value="ABC_transporter-like_ATP-bd"/>
</dbReference>
<dbReference type="GO" id="GO:0005524">
    <property type="term" value="F:ATP binding"/>
    <property type="evidence" value="ECO:0007669"/>
    <property type="project" value="UniProtKB-KW"/>
</dbReference>
<feature type="transmembrane region" description="Helical" evidence="10">
    <location>
        <begin position="1111"/>
        <end position="1131"/>
    </location>
</feature>
<evidence type="ECO:0000256" key="6">
    <source>
        <dbReference type="ARBA" id="ARBA00022989"/>
    </source>
</evidence>
<evidence type="ECO:0000256" key="7">
    <source>
        <dbReference type="ARBA" id="ARBA00023136"/>
    </source>
</evidence>
<dbReference type="PANTHER" id="PTHR24223">
    <property type="entry name" value="ATP-BINDING CASSETTE SUB-FAMILY C"/>
    <property type="match status" value="1"/>
</dbReference>
<dbReference type="SUPFAM" id="SSF90123">
    <property type="entry name" value="ABC transporter transmembrane region"/>
    <property type="match status" value="2"/>
</dbReference>
<keyword evidence="5" id="KW-0067">ATP-binding</keyword>
<dbReference type="Pfam" id="PF24357">
    <property type="entry name" value="TMD0_ABC"/>
    <property type="match status" value="1"/>
</dbReference>
<feature type="transmembrane region" description="Helical" evidence="10">
    <location>
        <begin position="269"/>
        <end position="286"/>
    </location>
</feature>
<keyword evidence="7 10" id="KW-0472">Membrane</keyword>
<dbReference type="VEuPathDB" id="FungiDB:BO78DRAFT_342397"/>
<evidence type="ECO:0000256" key="10">
    <source>
        <dbReference type="SAM" id="Phobius"/>
    </source>
</evidence>
<name>A0A319FI72_ASPSB</name>
<dbReference type="CDD" id="cd18579">
    <property type="entry name" value="ABC_6TM_ABCC_D1"/>
    <property type="match status" value="1"/>
</dbReference>
<feature type="transmembrane region" description="Helical" evidence="10">
    <location>
        <begin position="128"/>
        <end position="148"/>
    </location>
</feature>
<comment type="subcellular location">
    <subcellularLocation>
        <location evidence="1">Membrane</location>
        <topology evidence="1">Multi-pass membrane protein</topology>
    </subcellularLocation>
</comment>
<evidence type="ECO:0008006" key="15">
    <source>
        <dbReference type="Google" id="ProtNLM"/>
    </source>
</evidence>
<dbReference type="SMART" id="SM00382">
    <property type="entry name" value="AAA"/>
    <property type="match status" value="2"/>
</dbReference>
<keyword evidence="8" id="KW-0325">Glycoprotein</keyword>